<reference evidence="10 11" key="1">
    <citation type="submission" date="2024-01" db="EMBL/GenBank/DDBJ databases">
        <title>Comparative genomics of Cryptococcus and Kwoniella reveals pathogenesis evolution and contrasting modes of karyotype evolution via chromosome fusion or intercentromeric recombination.</title>
        <authorList>
            <person name="Coelho M.A."/>
            <person name="David-Palma M."/>
            <person name="Shea T."/>
            <person name="Bowers K."/>
            <person name="McGinley-Smith S."/>
            <person name="Mohammad A.W."/>
            <person name="Gnirke A."/>
            <person name="Yurkov A.M."/>
            <person name="Nowrousian M."/>
            <person name="Sun S."/>
            <person name="Cuomo C.A."/>
            <person name="Heitman J."/>
        </authorList>
    </citation>
    <scope>NUCLEOTIDE SEQUENCE [LARGE SCALE GENOMIC DNA]</scope>
    <source>
        <strain evidence="10">CBS 11374</strain>
    </source>
</reference>
<evidence type="ECO:0000256" key="5">
    <source>
        <dbReference type="ARBA" id="ARBA00023110"/>
    </source>
</evidence>
<dbReference type="CDD" id="cd04087">
    <property type="entry name" value="PTPA"/>
    <property type="match status" value="1"/>
</dbReference>
<dbReference type="Pfam" id="PF03095">
    <property type="entry name" value="PTPA"/>
    <property type="match status" value="1"/>
</dbReference>
<dbReference type="RefSeq" id="XP_062790134.1">
    <property type="nucleotide sequence ID" value="XM_062934083.1"/>
</dbReference>
<dbReference type="InterPro" id="IPR004327">
    <property type="entry name" value="Phstyr_phstse_ac"/>
</dbReference>
<evidence type="ECO:0000256" key="7">
    <source>
        <dbReference type="ARBA" id="ARBA00025287"/>
    </source>
</evidence>
<organism evidence="10 11">
    <name type="scientific">Kwoniella shivajii</name>
    <dbReference type="NCBI Taxonomy" id="564305"/>
    <lineage>
        <taxon>Eukaryota</taxon>
        <taxon>Fungi</taxon>
        <taxon>Dikarya</taxon>
        <taxon>Basidiomycota</taxon>
        <taxon>Agaricomycotina</taxon>
        <taxon>Tremellomycetes</taxon>
        <taxon>Tremellales</taxon>
        <taxon>Cryptococcaceae</taxon>
        <taxon>Kwoniella</taxon>
    </lineage>
</organism>
<feature type="region of interest" description="Disordered" evidence="9">
    <location>
        <begin position="365"/>
        <end position="387"/>
    </location>
</feature>
<name>A0ABZ1CUH1_9TREE</name>
<comment type="catalytic activity">
    <reaction evidence="1 8">
        <text>[protein]-peptidylproline (omega=180) = [protein]-peptidylproline (omega=0)</text>
        <dbReference type="Rhea" id="RHEA:16237"/>
        <dbReference type="Rhea" id="RHEA-COMP:10747"/>
        <dbReference type="Rhea" id="RHEA-COMP:10748"/>
        <dbReference type="ChEBI" id="CHEBI:83833"/>
        <dbReference type="ChEBI" id="CHEBI:83834"/>
        <dbReference type="EC" id="5.2.1.8"/>
    </reaction>
</comment>
<evidence type="ECO:0000256" key="1">
    <source>
        <dbReference type="ARBA" id="ARBA00000971"/>
    </source>
</evidence>
<dbReference type="SUPFAM" id="SSF140984">
    <property type="entry name" value="PTPA-like"/>
    <property type="match status" value="1"/>
</dbReference>
<sequence>MNSEVSSAEQPVASTSYITPTKYVLSKSHLAAFQRSQTHRDVITFIDGLNDAVEGKRLTQVREGSERTKPILGILESILEIAKSIPAVDNKLSRFGNPAFKIFYDKVGESSGDLHSRISGLPFEAIPEVEVYFKESWGNKQRVDYGSGMELNFLCWLLCLTKLSVFTEEDYEFLVLGVFWRYIEVMRYLQSTYWLEPAGSHGVWGLDDYHFLPFLWGSGQLKDHKHLRPKAIHDPEILEAFSKDYMYLSCISFINSIKTASLRWHSPMLDDISVVKSWAKVNEGMKKMYKAEVLGKLPVMQHALFGSILPFPTPDQDPELKKALEEEEVAQPDSHGHIHVKGETGWTMDCCGIPVPSAFAAAQDGATSNVGNPNFTGRSGIKPIPFD</sequence>
<dbReference type="PANTHER" id="PTHR10012">
    <property type="entry name" value="SERINE/THREONINE-PROTEIN PHOSPHATASE 2A REGULATORY SUBUNIT B"/>
    <property type="match status" value="1"/>
</dbReference>
<dbReference type="EC" id="5.2.1.8" evidence="8"/>
<dbReference type="PANTHER" id="PTHR10012:SF5">
    <property type="entry name" value="SERINE_THREONINE-PROTEIN PHOSPHATASE 2A ACTIVATOR 2"/>
    <property type="match status" value="1"/>
</dbReference>
<proteinExistence type="inferred from homology"/>
<evidence type="ECO:0000313" key="10">
    <source>
        <dbReference type="EMBL" id="WRT65394.1"/>
    </source>
</evidence>
<keyword evidence="11" id="KW-1185">Reference proteome</keyword>
<keyword evidence="4 8" id="KW-0963">Cytoplasm</keyword>
<comment type="function">
    <text evidence="7">PPIases accelerate the folding of proteins. It catalyzes the cis-trans isomerization of proline imidic peptide bonds in oligopeptides. Acts as a regulatory subunit for PP2A-like phosphatases modulating their activity or substrate specificity, probably by inducing a conformational change in the catalytic subunit, a direct target of the PPIase. Can reactivate inactive phosphatase PP2A-phosphatase methylesterase complexes (PP2Ai) in presence of ATP and Mg(2+) by dissociating the inactive form from the complex.</text>
</comment>
<gene>
    <name evidence="10" type="ORF">IL334_002337</name>
</gene>
<dbReference type="PIRSF" id="PIRSF016325">
    <property type="entry name" value="Phstyr_phstse_ac"/>
    <property type="match status" value="1"/>
</dbReference>
<evidence type="ECO:0000256" key="2">
    <source>
        <dbReference type="ARBA" id="ARBA00004496"/>
    </source>
</evidence>
<evidence type="ECO:0000256" key="3">
    <source>
        <dbReference type="ARBA" id="ARBA00011019"/>
    </source>
</evidence>
<dbReference type="GeneID" id="87954468"/>
<keyword evidence="6 8" id="KW-0413">Isomerase</keyword>
<keyword evidence="5 8" id="KW-0697">Rotamase</keyword>
<comment type="similarity">
    <text evidence="3 8">Belongs to the PTPA-type PPIase family.</text>
</comment>
<evidence type="ECO:0000256" key="8">
    <source>
        <dbReference type="RuleBase" id="RU361210"/>
    </source>
</evidence>
<dbReference type="InterPro" id="IPR043170">
    <property type="entry name" value="PTPA_C_lid"/>
</dbReference>
<evidence type="ECO:0000256" key="4">
    <source>
        <dbReference type="ARBA" id="ARBA00022490"/>
    </source>
</evidence>
<feature type="compositionally biased region" description="Polar residues" evidence="9">
    <location>
        <begin position="365"/>
        <end position="377"/>
    </location>
</feature>
<dbReference type="Proteomes" id="UP001329825">
    <property type="component" value="Chromosome 3"/>
</dbReference>
<evidence type="ECO:0000256" key="9">
    <source>
        <dbReference type="SAM" id="MobiDB-lite"/>
    </source>
</evidence>
<dbReference type="Gene3D" id="1.20.120.1150">
    <property type="match status" value="1"/>
</dbReference>
<evidence type="ECO:0000313" key="11">
    <source>
        <dbReference type="Proteomes" id="UP001329825"/>
    </source>
</evidence>
<dbReference type="InterPro" id="IPR037218">
    <property type="entry name" value="PTPA_sf"/>
</dbReference>
<accession>A0ABZ1CUH1</accession>
<dbReference type="EMBL" id="CP141883">
    <property type="protein sequence ID" value="WRT65394.1"/>
    <property type="molecule type" value="Genomic_DNA"/>
</dbReference>
<protein>
    <recommendedName>
        <fullName evidence="8">Serine/threonine-protein phosphatase 2A activator</fullName>
        <ecNumber evidence="8">5.2.1.8</ecNumber>
    </recommendedName>
    <alternativeName>
        <fullName evidence="8">Phosphotyrosyl phosphatase activator</fullName>
    </alternativeName>
</protein>
<comment type="subcellular location">
    <subcellularLocation>
        <location evidence="2 8">Cytoplasm</location>
    </subcellularLocation>
</comment>
<evidence type="ECO:0000256" key="6">
    <source>
        <dbReference type="ARBA" id="ARBA00023235"/>
    </source>
</evidence>